<keyword evidence="1" id="KW-0472">Membrane</keyword>
<dbReference type="STRING" id="112413.SAMN05421854_11010"/>
<dbReference type="Proteomes" id="UP000199137">
    <property type="component" value="Unassembled WGS sequence"/>
</dbReference>
<proteinExistence type="predicted"/>
<keyword evidence="1" id="KW-1133">Transmembrane helix</keyword>
<dbReference type="RefSeq" id="WP_143132523.1">
    <property type="nucleotide sequence ID" value="NZ_FOWC01000010.1"/>
</dbReference>
<keyword evidence="1" id="KW-0812">Transmembrane</keyword>
<accession>A0A1I5X314</accession>
<name>A0A1I5X314_9PSEU</name>
<feature type="transmembrane region" description="Helical" evidence="1">
    <location>
        <begin position="58"/>
        <end position="78"/>
    </location>
</feature>
<reference evidence="2 3" key="1">
    <citation type="submission" date="2016-10" db="EMBL/GenBank/DDBJ databases">
        <authorList>
            <person name="de Groot N.N."/>
        </authorList>
    </citation>
    <scope>NUCLEOTIDE SEQUENCE [LARGE SCALE GENOMIC DNA]</scope>
    <source>
        <strain evidence="2 3">DSM 44637</strain>
    </source>
</reference>
<gene>
    <name evidence="2" type="ORF">SAMN05421854_11010</name>
</gene>
<dbReference type="AlphaFoldDB" id="A0A1I5X314"/>
<evidence type="ECO:0000256" key="1">
    <source>
        <dbReference type="SAM" id="Phobius"/>
    </source>
</evidence>
<evidence type="ECO:0000313" key="3">
    <source>
        <dbReference type="Proteomes" id="UP000199137"/>
    </source>
</evidence>
<protein>
    <submittedName>
        <fullName evidence="2">Uncharacterized protein</fullName>
    </submittedName>
</protein>
<sequence>MQKQTAPRRWWNVLRSRQREVIRAGAFCLACLALFAVGLLLAPLLWPGALQHEDDSGVAALAGIVVGVAAALGGMLLGRRAENRHQRKYGTTSVVSLARGADRNEARHD</sequence>
<organism evidence="2 3">
    <name type="scientific">Amycolatopsis rubida</name>
    <dbReference type="NCBI Taxonomy" id="112413"/>
    <lineage>
        <taxon>Bacteria</taxon>
        <taxon>Bacillati</taxon>
        <taxon>Actinomycetota</taxon>
        <taxon>Actinomycetes</taxon>
        <taxon>Pseudonocardiales</taxon>
        <taxon>Pseudonocardiaceae</taxon>
        <taxon>Amycolatopsis</taxon>
    </lineage>
</organism>
<feature type="transmembrane region" description="Helical" evidence="1">
    <location>
        <begin position="21"/>
        <end position="46"/>
    </location>
</feature>
<evidence type="ECO:0000313" key="2">
    <source>
        <dbReference type="EMBL" id="SFQ26402.1"/>
    </source>
</evidence>
<dbReference type="EMBL" id="FOWC01000010">
    <property type="protein sequence ID" value="SFQ26402.1"/>
    <property type="molecule type" value="Genomic_DNA"/>
</dbReference>